<proteinExistence type="predicted"/>
<reference evidence="1 3" key="1">
    <citation type="journal article" date="2010" name="Stand. Genomic Sci.">
        <title>Complete genome sequence of Meiothermus ruber type strain (21).</title>
        <authorList>
            <person name="Tindall B.J."/>
            <person name="Sikorski J."/>
            <person name="Lucas S."/>
            <person name="Goltsman E."/>
            <person name="Copeland A."/>
            <person name="Glavina Del Rio T."/>
            <person name="Nolan M."/>
            <person name="Tice H."/>
            <person name="Cheng J.F."/>
            <person name="Han C."/>
            <person name="Pitluck S."/>
            <person name="Liolios K."/>
            <person name="Ivanova N."/>
            <person name="Mavromatis K."/>
            <person name="Ovchinnikova G."/>
            <person name="Pati A."/>
            <person name="Fahnrich R."/>
            <person name="Goodwin L."/>
            <person name="Chen A."/>
            <person name="Palaniappan K."/>
            <person name="Land M."/>
            <person name="Hauser L."/>
            <person name="Chang Y.J."/>
            <person name="Jeffries C.D."/>
            <person name="Rohde M."/>
            <person name="Goker M."/>
            <person name="Woyke T."/>
            <person name="Bristow J."/>
            <person name="Eisen J.A."/>
            <person name="Markowitz V."/>
            <person name="Hugenholtz P."/>
            <person name="Kyrpides N.C."/>
            <person name="Klenk H.P."/>
            <person name="Lapidus A."/>
        </authorList>
    </citation>
    <scope>NUCLEOTIDE SEQUENCE [LARGE SCALE GENOMIC DNA]</scope>
    <source>
        <strain evidence="3">ATCC 35948 / DSM 1279 / VKM B-1258 / 21</strain>
        <strain evidence="1">DSM 1279</strain>
    </source>
</reference>
<dbReference type="EMBL" id="CP001743">
    <property type="protein sequence ID" value="ADD28701.1"/>
    <property type="molecule type" value="Genomic_DNA"/>
</dbReference>
<dbReference type="AlphaFoldDB" id="D3PTB8"/>
<gene>
    <name evidence="1" type="ordered locus">Mrub_1945</name>
    <name evidence="2" type="ORF">K649_12835</name>
</gene>
<organism evidence="2 4">
    <name type="scientific">Meiothermus ruber (strain ATCC 35948 / DSM 1279 / VKM B-1258 / 21)</name>
    <name type="common">Thermus ruber</name>
    <dbReference type="NCBI Taxonomy" id="504728"/>
    <lineage>
        <taxon>Bacteria</taxon>
        <taxon>Thermotogati</taxon>
        <taxon>Deinococcota</taxon>
        <taxon>Deinococci</taxon>
        <taxon>Thermales</taxon>
        <taxon>Thermaceae</taxon>
        <taxon>Meiothermus</taxon>
    </lineage>
</organism>
<evidence type="ECO:0000313" key="4">
    <source>
        <dbReference type="Proteomes" id="UP000013026"/>
    </source>
</evidence>
<dbReference type="Proteomes" id="UP000006655">
    <property type="component" value="Chromosome"/>
</dbReference>
<dbReference type="KEGG" id="mre:K649_12835"/>
<reference evidence="2 4" key="3">
    <citation type="submission" date="2013-04" db="EMBL/GenBank/DDBJ databases">
        <authorList>
            <person name="Chin J."/>
            <person name="Alexander D.H."/>
            <person name="Marks P."/>
            <person name="Korlach J."/>
            <person name="Clum A."/>
            <person name="Copeland A."/>
        </authorList>
    </citation>
    <scope>NUCLEOTIDE SEQUENCE [LARGE SCALE GENOMIC DNA]</scope>
    <source>
        <strain evidence="4">ATCC 35948 / DSM 1279 / VKM B-1258 / 21</strain>
        <strain evidence="2">DSM 1279</strain>
    </source>
</reference>
<dbReference type="STRING" id="504728.K649_12835"/>
<name>D3PTB8_MEIRD</name>
<keyword evidence="3" id="KW-1185">Reference proteome</keyword>
<sequence length="455" mass="49399">MPKTLNPNNNFPTSITNFPISGNNEPIAIEPLEAAIQAVLDRTENLHQSRVTLEGIGTKRIRQFASRSALSAASGFADGDIVSVDGYGLYRLFVSSSATVDGLWVLTASGGGRWIHLERDLKGANLGLATLDGSGRLAQDVRDNSIFSAHIVNGSVTSAKLASGAVVGHLGYTPLNKAGDNMTGRLSIEGHRLFNVYVDQGSDDTDRYYPLGRVTNHAGILKIQGTLGGHEPSQGRANIDLQISRRGQFRVDGYILGTAGHASILAKDGGDGWTYVWLRTGIFALVNLELSSTGGAEITYNASSSTTAPGGIQFYDLLDDYNNNTHPHTIKLKDGVLKARYDHRDRFVFSSNVGFDYTLPGGSYTFVAQFMVHIPNGKSLYLRRARYRMTNPAIRLRVIGENTFTSSNTADDVTPDALIDPNSGLRPITVAVYNSGSNNQTFYSYDSYWLEFEIA</sequence>
<accession>D3PTB8</accession>
<dbReference type="KEGG" id="mrb:Mrub_1945"/>
<evidence type="ECO:0000313" key="2">
    <source>
        <dbReference type="EMBL" id="AGK05853.1"/>
    </source>
</evidence>
<evidence type="ECO:0000313" key="1">
    <source>
        <dbReference type="EMBL" id="ADD28701.1"/>
    </source>
</evidence>
<evidence type="ECO:0000313" key="3">
    <source>
        <dbReference type="Proteomes" id="UP000006655"/>
    </source>
</evidence>
<dbReference type="Proteomes" id="UP000013026">
    <property type="component" value="Chromosome"/>
</dbReference>
<protein>
    <submittedName>
        <fullName evidence="2">Uncharacterized protein</fullName>
    </submittedName>
</protein>
<dbReference type="PATRIC" id="fig|504728.9.peg.2640"/>
<dbReference type="EMBL" id="CP005385">
    <property type="protein sequence ID" value="AGK05853.1"/>
    <property type="molecule type" value="Genomic_DNA"/>
</dbReference>
<dbReference type="OrthoDB" id="27552at2"/>
<dbReference type="RefSeq" id="WP_013014200.1">
    <property type="nucleotide sequence ID" value="NC_013946.1"/>
</dbReference>
<reference evidence="2" key="2">
    <citation type="submission" date="2013-04" db="EMBL/GenBank/DDBJ databases">
        <title>Non-Hybrid, Finished Microbial Genome Assemblies from Long-Read SMRT Sequencing Data.</title>
        <authorList>
            <person name="Klammer A."/>
            <person name="Drake J."/>
            <person name="Heiner C."/>
            <person name="Clum A."/>
            <person name="Copeland A."/>
            <person name="Huddleston J."/>
            <person name="Eichler E."/>
            <person name="Turner S.W."/>
        </authorList>
    </citation>
    <scope>NUCLEOTIDE SEQUENCE</scope>
    <source>
        <strain evidence="2">DSM 1279</strain>
    </source>
</reference>